<evidence type="ECO:0000256" key="3">
    <source>
        <dbReference type="ARBA" id="ARBA00022691"/>
    </source>
</evidence>
<dbReference type="GO" id="GO:0051539">
    <property type="term" value="F:4 iron, 4 sulfur cluster binding"/>
    <property type="evidence" value="ECO:0007669"/>
    <property type="project" value="UniProtKB-KW"/>
</dbReference>
<evidence type="ECO:0000256" key="7">
    <source>
        <dbReference type="SAM" id="MobiDB-lite"/>
    </source>
</evidence>
<dbReference type="STRING" id="643562.Daes_2497"/>
<dbReference type="Gene3D" id="3.20.20.70">
    <property type="entry name" value="Aldolase class I"/>
    <property type="match status" value="1"/>
</dbReference>
<evidence type="ECO:0000256" key="4">
    <source>
        <dbReference type="ARBA" id="ARBA00022723"/>
    </source>
</evidence>
<keyword evidence="6" id="KW-0411">Iron-sulfur</keyword>
<dbReference type="Proteomes" id="UP000002191">
    <property type="component" value="Chromosome"/>
</dbReference>
<dbReference type="GO" id="GO:0003824">
    <property type="term" value="F:catalytic activity"/>
    <property type="evidence" value="ECO:0007669"/>
    <property type="project" value="InterPro"/>
</dbReference>
<dbReference type="eggNOG" id="COG1180">
    <property type="taxonomic scope" value="Bacteria"/>
</dbReference>
<gene>
    <name evidence="9" type="ordered locus">Daes_2497</name>
</gene>
<name>E6VUZ2_PSEA9</name>
<keyword evidence="10" id="KW-1185">Reference proteome</keyword>
<keyword evidence="3" id="KW-0949">S-adenosyl-L-methionine</keyword>
<dbReference type="RefSeq" id="WP_013515412.1">
    <property type="nucleotide sequence ID" value="NC_014844.1"/>
</dbReference>
<evidence type="ECO:0000256" key="2">
    <source>
        <dbReference type="ARBA" id="ARBA00022485"/>
    </source>
</evidence>
<keyword evidence="4" id="KW-0479">Metal-binding</keyword>
<evidence type="ECO:0000313" key="9">
    <source>
        <dbReference type="EMBL" id="ADU63500.1"/>
    </source>
</evidence>
<dbReference type="HOGENOM" id="CLU_078147_2_0_7"/>
<keyword evidence="5" id="KW-0408">Iron</keyword>
<dbReference type="SFLD" id="SFLDS00029">
    <property type="entry name" value="Radical_SAM"/>
    <property type="match status" value="1"/>
</dbReference>
<dbReference type="AlphaFoldDB" id="E6VUZ2"/>
<dbReference type="GO" id="GO:0046872">
    <property type="term" value="F:metal ion binding"/>
    <property type="evidence" value="ECO:0007669"/>
    <property type="project" value="UniProtKB-KW"/>
</dbReference>
<dbReference type="EMBL" id="CP002431">
    <property type="protein sequence ID" value="ADU63500.1"/>
    <property type="molecule type" value="Genomic_DNA"/>
</dbReference>
<feature type="domain" description="Radical SAM core" evidence="8">
    <location>
        <begin position="32"/>
        <end position="187"/>
    </location>
</feature>
<proteinExistence type="predicted"/>
<dbReference type="Pfam" id="PF04055">
    <property type="entry name" value="Radical_SAM"/>
    <property type="match status" value="1"/>
</dbReference>
<dbReference type="InterPro" id="IPR013785">
    <property type="entry name" value="Aldolase_TIM"/>
</dbReference>
<dbReference type="SUPFAM" id="SSF102114">
    <property type="entry name" value="Radical SAM enzymes"/>
    <property type="match status" value="1"/>
</dbReference>
<evidence type="ECO:0000256" key="6">
    <source>
        <dbReference type="ARBA" id="ARBA00023014"/>
    </source>
</evidence>
<dbReference type="PANTHER" id="PTHR30352">
    <property type="entry name" value="PYRUVATE FORMATE-LYASE-ACTIVATING ENZYME"/>
    <property type="match status" value="1"/>
</dbReference>
<dbReference type="InterPro" id="IPR034457">
    <property type="entry name" value="Organic_radical-activating"/>
</dbReference>
<dbReference type="NCBIfam" id="TIGR02495">
    <property type="entry name" value="NrdG2"/>
    <property type="match status" value="1"/>
</dbReference>
<sequence length="236" mass="26160">MMRINEPAEAWKYVRGFENLSLCDWPGLHSCIIFLGGCNLRCPTCHNGQLAWDMHTLPIIEPPRIKAYLRDRAGWLDGVTVTGGEPTTVPGLAGLLFEIRQSGLPVKLDTNGMRPDMVRELLSLGLVDVFAVDVKGPFAKYPALTGHAVSEIAARANLERIFGLAAARPEAFYFRTTQVPGLTEDDLATARGYLPPDFTLTIQKYVPPHTHVPPRRTQENAQPNHEERRPVGNVVN</sequence>
<evidence type="ECO:0000313" key="10">
    <source>
        <dbReference type="Proteomes" id="UP000002191"/>
    </source>
</evidence>
<protein>
    <submittedName>
        <fullName evidence="9">Anaerobic ribonucleoside-triphosphate reductase activating protein</fullName>
    </submittedName>
</protein>
<evidence type="ECO:0000256" key="1">
    <source>
        <dbReference type="ARBA" id="ARBA00001966"/>
    </source>
</evidence>
<dbReference type="InterPro" id="IPR012840">
    <property type="entry name" value="NrdG2"/>
</dbReference>
<feature type="region of interest" description="Disordered" evidence="7">
    <location>
        <begin position="207"/>
        <end position="236"/>
    </location>
</feature>
<comment type="cofactor">
    <cofactor evidence="1">
        <name>[4Fe-4S] cluster</name>
        <dbReference type="ChEBI" id="CHEBI:49883"/>
    </cofactor>
</comment>
<dbReference type="PANTHER" id="PTHR30352:SF5">
    <property type="entry name" value="PYRUVATE FORMATE-LYASE 1-ACTIVATING ENZYME"/>
    <property type="match status" value="1"/>
</dbReference>
<reference evidence="10" key="1">
    <citation type="submission" date="2010-12" db="EMBL/GenBank/DDBJ databases">
        <title>Complete sequence of Desulfovibrio aespoeensis Aspo-2.</title>
        <authorList>
            <consortium name="US DOE Joint Genome Institute"/>
            <person name="Lucas S."/>
            <person name="Copeland A."/>
            <person name="Lapidus A."/>
            <person name="Cheng J.-F."/>
            <person name="Goodwin L."/>
            <person name="Pitluck S."/>
            <person name="Chertkov O."/>
            <person name="Misra M."/>
            <person name="Detter J.C."/>
            <person name="Han C."/>
            <person name="Tapia R."/>
            <person name="Land M."/>
            <person name="Hauser L."/>
            <person name="Kyrpides N."/>
            <person name="Ivanova N."/>
            <person name="Ovchinnikova G."/>
            <person name="Pedersen K."/>
            <person name="Jagevall S."/>
            <person name="Hazen T."/>
            <person name="Woyke T."/>
        </authorList>
    </citation>
    <scope>NUCLEOTIDE SEQUENCE [LARGE SCALE GENOMIC DNA]</scope>
    <source>
        <strain evidence="10">ATCC 700646 / DSM 10631 / Aspo-2</strain>
    </source>
</reference>
<dbReference type="SFLD" id="SFLDG01094">
    <property type="entry name" value="Uncharacterised_Radical_SAM_Su"/>
    <property type="match status" value="1"/>
</dbReference>
<reference evidence="9 10" key="2">
    <citation type="journal article" date="2014" name="Genome Announc.">
        <title>Complete Genome Sequence of the Subsurface, Mesophilic Sulfate-Reducing Bacterium Desulfovibrio aespoeensis Aspo-2.</title>
        <authorList>
            <person name="Pedersen K."/>
            <person name="Bengtsson A."/>
            <person name="Edlund J."/>
            <person name="Rabe L."/>
            <person name="Hazen T."/>
            <person name="Chakraborty R."/>
            <person name="Goodwin L."/>
            <person name="Shapiro N."/>
        </authorList>
    </citation>
    <scope>NUCLEOTIDE SEQUENCE [LARGE SCALE GENOMIC DNA]</scope>
    <source>
        <strain evidence="10">ATCC 700646 / DSM 10631 / Aspo-2</strain>
    </source>
</reference>
<evidence type="ECO:0000256" key="5">
    <source>
        <dbReference type="ARBA" id="ARBA00023004"/>
    </source>
</evidence>
<organism evidence="9 10">
    <name type="scientific">Pseudodesulfovibrio aespoeensis (strain ATCC 700646 / DSM 10631 / Aspo-2)</name>
    <name type="common">Desulfovibrio aespoeensis</name>
    <dbReference type="NCBI Taxonomy" id="643562"/>
    <lineage>
        <taxon>Bacteria</taxon>
        <taxon>Pseudomonadati</taxon>
        <taxon>Thermodesulfobacteriota</taxon>
        <taxon>Desulfovibrionia</taxon>
        <taxon>Desulfovibrionales</taxon>
        <taxon>Desulfovibrionaceae</taxon>
    </lineage>
</organism>
<accession>E6VUZ2</accession>
<dbReference type="InterPro" id="IPR007197">
    <property type="entry name" value="rSAM"/>
</dbReference>
<evidence type="ECO:0000259" key="8">
    <source>
        <dbReference type="Pfam" id="PF04055"/>
    </source>
</evidence>
<keyword evidence="2" id="KW-0004">4Fe-4S</keyword>
<dbReference type="InterPro" id="IPR058240">
    <property type="entry name" value="rSAM_sf"/>
</dbReference>
<dbReference type="CDD" id="cd01335">
    <property type="entry name" value="Radical_SAM"/>
    <property type="match status" value="1"/>
</dbReference>
<dbReference type="KEGG" id="das:Daes_2497"/>